<comment type="caution">
    <text evidence="1">The sequence shown here is derived from an EMBL/GenBank/DDBJ whole genome shotgun (WGS) entry which is preliminary data.</text>
</comment>
<dbReference type="Proteomes" id="UP001054945">
    <property type="component" value="Unassembled WGS sequence"/>
</dbReference>
<dbReference type="EMBL" id="BPLR01015945">
    <property type="protein sequence ID" value="GIY79939.1"/>
    <property type="molecule type" value="Genomic_DNA"/>
</dbReference>
<protein>
    <submittedName>
        <fullName evidence="1">Uncharacterized protein</fullName>
    </submittedName>
</protein>
<keyword evidence="2" id="KW-1185">Reference proteome</keyword>
<proteinExistence type="predicted"/>
<dbReference type="AlphaFoldDB" id="A0AAV4WDP9"/>
<name>A0AAV4WDP9_CAEEX</name>
<accession>A0AAV4WDP9</accession>
<gene>
    <name evidence="1" type="ORF">CEXT_387981</name>
</gene>
<evidence type="ECO:0000313" key="1">
    <source>
        <dbReference type="EMBL" id="GIY79939.1"/>
    </source>
</evidence>
<sequence>MATTIPPVKEWLKDCSSSPDLRGRKEMLRINFKPCVTKYSYGCKTWVPWNRAFSSLGSMGNCACTSRTFSLSLSMRREAMGSIAATKCSRSFTRDRYSSMFLVMMVLNASSSLRFVKTYGPFNVYCRYKIRSGT</sequence>
<reference evidence="1 2" key="1">
    <citation type="submission" date="2021-06" db="EMBL/GenBank/DDBJ databases">
        <title>Caerostris extrusa draft genome.</title>
        <authorList>
            <person name="Kono N."/>
            <person name="Arakawa K."/>
        </authorList>
    </citation>
    <scope>NUCLEOTIDE SEQUENCE [LARGE SCALE GENOMIC DNA]</scope>
</reference>
<organism evidence="1 2">
    <name type="scientific">Caerostris extrusa</name>
    <name type="common">Bark spider</name>
    <name type="synonym">Caerostris bankana</name>
    <dbReference type="NCBI Taxonomy" id="172846"/>
    <lineage>
        <taxon>Eukaryota</taxon>
        <taxon>Metazoa</taxon>
        <taxon>Ecdysozoa</taxon>
        <taxon>Arthropoda</taxon>
        <taxon>Chelicerata</taxon>
        <taxon>Arachnida</taxon>
        <taxon>Araneae</taxon>
        <taxon>Araneomorphae</taxon>
        <taxon>Entelegynae</taxon>
        <taxon>Araneoidea</taxon>
        <taxon>Araneidae</taxon>
        <taxon>Caerostris</taxon>
    </lineage>
</organism>
<evidence type="ECO:0000313" key="2">
    <source>
        <dbReference type="Proteomes" id="UP001054945"/>
    </source>
</evidence>